<evidence type="ECO:0000313" key="1">
    <source>
        <dbReference type="EMBL" id="WEK34346.1"/>
    </source>
</evidence>
<name>A0AAJ5WLX2_9BACT</name>
<accession>A0AAJ5WLX2</accession>
<dbReference type="Proteomes" id="UP001220610">
    <property type="component" value="Chromosome"/>
</dbReference>
<proteinExistence type="predicted"/>
<dbReference type="EMBL" id="CP119311">
    <property type="protein sequence ID" value="WEK34346.1"/>
    <property type="molecule type" value="Genomic_DNA"/>
</dbReference>
<dbReference type="AlphaFoldDB" id="A0AAJ5WLX2"/>
<reference evidence="1" key="1">
    <citation type="submission" date="2023-03" db="EMBL/GenBank/DDBJ databases">
        <title>Andean soil-derived lignocellulolytic bacterial consortium as a source of novel taxa and putative plastic-active enzymes.</title>
        <authorList>
            <person name="Diaz-Garcia L."/>
            <person name="Chuvochina M."/>
            <person name="Feuerriegel G."/>
            <person name="Bunk B."/>
            <person name="Sproer C."/>
            <person name="Streit W.R."/>
            <person name="Rodriguez L.M."/>
            <person name="Overmann J."/>
            <person name="Jimenez D.J."/>
        </authorList>
    </citation>
    <scope>NUCLEOTIDE SEQUENCE</scope>
    <source>
        <strain evidence="1">MAG 7</strain>
    </source>
</reference>
<protein>
    <submittedName>
        <fullName evidence="1">Uncharacterized protein</fullName>
    </submittedName>
</protein>
<evidence type="ECO:0000313" key="2">
    <source>
        <dbReference type="Proteomes" id="UP001220610"/>
    </source>
</evidence>
<sequence length="248" mass="26497">MKINILTIAAVILLATACDKKVQDKTAQAGELSAEKASQSQQSLLLSDCDCCPPGSNSLYFDANLSDANSGRYDLWTPQKDTLCEDGLILTFEGQFGSFIRVDGTWAMATIPQATGDNWCNNILPALSLRCGNTTTSPYSNAPTSYGPPTGTISSVIGINGALNLGMVTYGYGLGYYDYAFPGATPSIHSDIVIWKNCGGTTGPCITPAAGYKAYRIHVSDIDPQKINGVWDSEISYSWECITIPTCL</sequence>
<gene>
    <name evidence="1" type="ORF">P0Y53_17815</name>
</gene>
<organism evidence="1 2">
    <name type="scientific">Candidatus Pseudobacter hemicellulosilyticus</name>
    <dbReference type="NCBI Taxonomy" id="3121375"/>
    <lineage>
        <taxon>Bacteria</taxon>
        <taxon>Pseudomonadati</taxon>
        <taxon>Bacteroidota</taxon>
        <taxon>Chitinophagia</taxon>
        <taxon>Chitinophagales</taxon>
        <taxon>Chitinophagaceae</taxon>
        <taxon>Pseudobacter</taxon>
    </lineage>
</organism>
<dbReference type="PROSITE" id="PS51257">
    <property type="entry name" value="PROKAR_LIPOPROTEIN"/>
    <property type="match status" value="1"/>
</dbReference>